<gene>
    <name evidence="1" type="ORF">NIES2135_26300</name>
</gene>
<name>A0A1Z4JGC3_LEPBY</name>
<accession>A0A1Z4JGC3</accession>
<keyword evidence="2" id="KW-1185">Reference proteome</keyword>
<organism evidence="1 2">
    <name type="scientific">Leptolyngbya boryana NIES-2135</name>
    <dbReference type="NCBI Taxonomy" id="1973484"/>
    <lineage>
        <taxon>Bacteria</taxon>
        <taxon>Bacillati</taxon>
        <taxon>Cyanobacteriota</taxon>
        <taxon>Cyanophyceae</taxon>
        <taxon>Leptolyngbyales</taxon>
        <taxon>Leptolyngbyaceae</taxon>
        <taxon>Leptolyngbya group</taxon>
        <taxon>Leptolyngbya</taxon>
    </lineage>
</organism>
<reference evidence="1 2" key="1">
    <citation type="submission" date="2017-06" db="EMBL/GenBank/DDBJ databases">
        <title>Genome sequencing of cyanobaciteial culture collection at National Institute for Environmental Studies (NIES).</title>
        <authorList>
            <person name="Hirose Y."/>
            <person name="Shimura Y."/>
            <person name="Fujisawa T."/>
            <person name="Nakamura Y."/>
            <person name="Kawachi M."/>
        </authorList>
    </citation>
    <scope>NUCLEOTIDE SEQUENCE [LARGE SCALE GENOMIC DNA]</scope>
    <source>
        <strain evidence="1 2">NIES-2135</strain>
    </source>
</reference>
<dbReference type="Proteomes" id="UP000217895">
    <property type="component" value="Chromosome"/>
</dbReference>
<dbReference type="AlphaFoldDB" id="A0A1Z4JGC3"/>
<evidence type="ECO:0000313" key="1">
    <source>
        <dbReference type="EMBL" id="BAY55806.1"/>
    </source>
</evidence>
<sequence length="91" mass="10951">MDINLIEFEVGDRVRPLSTTAQWRDEKMIVDRVYDDGILRLDIRVYFRTGGVFLMQGVSAHWYEHWKSRKSLRNGSAHIRRKRRQMRSKLT</sequence>
<protein>
    <submittedName>
        <fullName evidence="1">Uncharacterized protein</fullName>
    </submittedName>
</protein>
<evidence type="ECO:0000313" key="2">
    <source>
        <dbReference type="Proteomes" id="UP000217895"/>
    </source>
</evidence>
<dbReference type="EMBL" id="AP018203">
    <property type="protein sequence ID" value="BAY55806.1"/>
    <property type="molecule type" value="Genomic_DNA"/>
</dbReference>
<proteinExistence type="predicted"/>